<keyword evidence="4" id="KW-1185">Reference proteome</keyword>
<feature type="transmembrane region" description="Helical" evidence="2">
    <location>
        <begin position="35"/>
        <end position="56"/>
    </location>
</feature>
<evidence type="ECO:0000313" key="4">
    <source>
        <dbReference type="Proteomes" id="UP001071110"/>
    </source>
</evidence>
<feature type="compositionally biased region" description="Low complexity" evidence="1">
    <location>
        <begin position="1"/>
        <end position="18"/>
    </location>
</feature>
<feature type="compositionally biased region" description="Polar residues" evidence="1">
    <location>
        <begin position="196"/>
        <end position="226"/>
    </location>
</feature>
<keyword evidence="2" id="KW-0472">Membrane</keyword>
<gene>
    <name evidence="3" type="ORF">NUW87_02690</name>
</gene>
<proteinExistence type="predicted"/>
<dbReference type="EMBL" id="JANRML010000002">
    <property type="protein sequence ID" value="MCZ2220283.1"/>
    <property type="molecule type" value="Genomic_DNA"/>
</dbReference>
<accession>A0A9Q4NQV7</accession>
<keyword evidence="2" id="KW-1133">Transmembrane helix</keyword>
<dbReference type="AlphaFoldDB" id="A0A9Q4NQV7"/>
<evidence type="ECO:0000313" key="3">
    <source>
        <dbReference type="EMBL" id="MCZ2220283.1"/>
    </source>
</evidence>
<sequence>MTAPANTAPTNEAPANAAVGPHPGDEPLGNPASRWFAVLISLLLLSLAGVAARDLWYHFYGDEAPSDSWLGRTWDFLGSFAADVTAVVVGILLVLVGLILLFFSFKPRPHGHVRVNSPASIWTRPVDIARKTTFTTRGDLGGEQVSTKANRKSVKVQVVEDGSGPAMQERITRALNDEFRVLKTPPAVSVKLLPSPATQQVSAQRANAPQQAAGSASAETTPEVSR</sequence>
<dbReference type="Proteomes" id="UP001071110">
    <property type="component" value="Unassembled WGS sequence"/>
</dbReference>
<evidence type="ECO:0000256" key="1">
    <source>
        <dbReference type="SAM" id="MobiDB-lite"/>
    </source>
</evidence>
<keyword evidence="2" id="KW-0812">Transmembrane</keyword>
<comment type="caution">
    <text evidence="3">The sequence shown here is derived from an EMBL/GenBank/DDBJ whole genome shotgun (WGS) entry which is preliminary data.</text>
</comment>
<feature type="region of interest" description="Disordered" evidence="1">
    <location>
        <begin position="193"/>
        <end position="226"/>
    </location>
</feature>
<feature type="transmembrane region" description="Helical" evidence="2">
    <location>
        <begin position="76"/>
        <end position="103"/>
    </location>
</feature>
<evidence type="ECO:0000256" key="2">
    <source>
        <dbReference type="SAM" id="Phobius"/>
    </source>
</evidence>
<evidence type="ECO:0008006" key="5">
    <source>
        <dbReference type="Google" id="ProtNLM"/>
    </source>
</evidence>
<protein>
    <recommendedName>
        <fullName evidence="5">Alkaline shock response membrane anchor protein AmaP</fullName>
    </recommendedName>
</protein>
<dbReference type="RefSeq" id="WP_269027121.1">
    <property type="nucleotide sequence ID" value="NZ_BAABDP010000005.1"/>
</dbReference>
<organism evidence="3 4">
    <name type="scientific">Corynebacterium pilbarense</name>
    <dbReference type="NCBI Taxonomy" id="1288393"/>
    <lineage>
        <taxon>Bacteria</taxon>
        <taxon>Bacillati</taxon>
        <taxon>Actinomycetota</taxon>
        <taxon>Actinomycetes</taxon>
        <taxon>Mycobacteriales</taxon>
        <taxon>Corynebacteriaceae</taxon>
        <taxon>Corynebacterium</taxon>
    </lineage>
</organism>
<feature type="region of interest" description="Disordered" evidence="1">
    <location>
        <begin position="1"/>
        <end position="24"/>
    </location>
</feature>
<reference evidence="3" key="1">
    <citation type="submission" date="2022-08" db="EMBL/GenBank/DDBJ databases">
        <title>Corynebacterium sp. nov., isolated from clinical breast specimens.</title>
        <authorList>
            <person name="Zhang T."/>
        </authorList>
    </citation>
    <scope>NUCLEOTIDE SEQUENCE</scope>
    <source>
        <strain evidence="3">CCUG 57942</strain>
    </source>
</reference>
<name>A0A9Q4NQV7_9CORY</name>